<comment type="similarity">
    <text evidence="2">Belongs to the cytidine and deoxycytidylate deaminase family. ADAT3 subfamily.</text>
</comment>
<dbReference type="GO" id="GO:0008033">
    <property type="term" value="P:tRNA processing"/>
    <property type="evidence" value="ECO:0007669"/>
    <property type="project" value="UniProtKB-KW"/>
</dbReference>
<dbReference type="InterPro" id="IPR016193">
    <property type="entry name" value="Cytidine_deaminase-like"/>
</dbReference>
<sequence>MSLSIRLHRLLSQRLLPLRFSSNFFLRSQDFERHSMTNLASPTMESEKFFDEEEEVFLIDKDSPLHNLVPLRTLQEIRAAVETIDVFTVPIPSRSANAVLSSLRAIVPTSLQHLRRLVKPCYIPDSLVDFLAVPPTPPEENILYLLVCPVTDISEENLSNFLRELPAFSATGAIPRIMTVAVPSSQPISAAQATEWSAKYWPAVYKRGNPYGPHPSIVSQTLRGLIDPENHILLAKRIATETASSGEGLGFGAVIVDPQTGQILAAAGDARLRCNAKGWGNPLDHAAMRAIDMVAQRRLGRTQNVRPDNKVEVWNGVYLEDEGAPTKIVVKLDGNSIIKNEDKDRNANGEDGKEVDDRRDDGYLCHNLQVYLSHEPCVMCSMALLHSRVGSVVFGMRMSRTGALNAEAGGRQMGLFWRPELNWKFVCWQWKAGPGEEIESHENVDA</sequence>
<dbReference type="PANTHER" id="PTHR11079:SF156">
    <property type="entry name" value="INACTIVE TRNA-SPECIFIC ADENOSINE DEAMINASE-LIKE PROTEIN 3-RELATED"/>
    <property type="match status" value="1"/>
</dbReference>
<organism evidence="3 4">
    <name type="scientific">Tuber aestivum</name>
    <name type="common">summer truffle</name>
    <dbReference type="NCBI Taxonomy" id="59557"/>
    <lineage>
        <taxon>Eukaryota</taxon>
        <taxon>Fungi</taxon>
        <taxon>Dikarya</taxon>
        <taxon>Ascomycota</taxon>
        <taxon>Pezizomycotina</taxon>
        <taxon>Pezizomycetes</taxon>
        <taxon>Pezizales</taxon>
        <taxon>Tuberaceae</taxon>
        <taxon>Tuber</taxon>
    </lineage>
</organism>
<dbReference type="SUPFAM" id="SSF53927">
    <property type="entry name" value="Cytidine deaminase-like"/>
    <property type="match status" value="1"/>
</dbReference>
<protein>
    <submittedName>
        <fullName evidence="3">Uncharacterized protein</fullName>
    </submittedName>
</protein>
<evidence type="ECO:0000313" key="3">
    <source>
        <dbReference type="EMBL" id="CUS10587.1"/>
    </source>
</evidence>
<dbReference type="GO" id="GO:0052717">
    <property type="term" value="F:tRNA-specific adenosine-34 deaminase activity"/>
    <property type="evidence" value="ECO:0007669"/>
    <property type="project" value="TreeGrafter"/>
</dbReference>
<keyword evidence="1" id="KW-0819">tRNA processing</keyword>
<gene>
    <name evidence="3" type="ORF">GSTUAT00005341001</name>
</gene>
<dbReference type="GO" id="GO:0005737">
    <property type="term" value="C:cytoplasm"/>
    <property type="evidence" value="ECO:0007669"/>
    <property type="project" value="TreeGrafter"/>
</dbReference>
<proteinExistence type="inferred from homology"/>
<dbReference type="Proteomes" id="UP001412239">
    <property type="component" value="Unassembled WGS sequence"/>
</dbReference>
<evidence type="ECO:0000256" key="1">
    <source>
        <dbReference type="ARBA" id="ARBA00022694"/>
    </source>
</evidence>
<reference evidence="3" key="1">
    <citation type="submission" date="2015-10" db="EMBL/GenBank/DDBJ databases">
        <authorList>
            <person name="Regsiter A."/>
            <person name="william w."/>
        </authorList>
    </citation>
    <scope>NUCLEOTIDE SEQUENCE</scope>
    <source>
        <strain evidence="3">Montdore</strain>
    </source>
</reference>
<dbReference type="CDD" id="cd01285">
    <property type="entry name" value="nucleoside_deaminase"/>
    <property type="match status" value="1"/>
</dbReference>
<dbReference type="EMBL" id="LN891043">
    <property type="protein sequence ID" value="CUS10587.1"/>
    <property type="molecule type" value="Genomic_DNA"/>
</dbReference>
<keyword evidence="4" id="KW-1185">Reference proteome</keyword>
<dbReference type="PANTHER" id="PTHR11079">
    <property type="entry name" value="CYTOSINE DEAMINASE FAMILY MEMBER"/>
    <property type="match status" value="1"/>
</dbReference>
<evidence type="ECO:0000256" key="2">
    <source>
        <dbReference type="ARBA" id="ARBA00038160"/>
    </source>
</evidence>
<name>A0A292PVW5_9PEZI</name>
<dbReference type="Gene3D" id="3.40.140.10">
    <property type="entry name" value="Cytidine Deaminase, domain 2"/>
    <property type="match status" value="1"/>
</dbReference>
<accession>A0A292PVW5</accession>
<dbReference type="AlphaFoldDB" id="A0A292PVW5"/>
<evidence type="ECO:0000313" key="4">
    <source>
        <dbReference type="Proteomes" id="UP001412239"/>
    </source>
</evidence>
<dbReference type="GO" id="GO:0005634">
    <property type="term" value="C:nucleus"/>
    <property type="evidence" value="ECO:0007669"/>
    <property type="project" value="TreeGrafter"/>
</dbReference>